<comment type="caution">
    <text evidence="2">The sequence shown here is derived from an EMBL/GenBank/DDBJ whole genome shotgun (WGS) entry which is preliminary data.</text>
</comment>
<reference evidence="3" key="1">
    <citation type="submission" date="2024-07" db="EMBL/GenBank/DDBJ databases">
        <title>Two chromosome-level genome assemblies of Korean endemic species Abeliophyllum distichum and Forsythia ovata (Oleaceae).</title>
        <authorList>
            <person name="Jang H."/>
        </authorList>
    </citation>
    <scope>NUCLEOTIDE SEQUENCE [LARGE SCALE GENOMIC DNA]</scope>
</reference>
<gene>
    <name evidence="2" type="ORF">Adt_32818</name>
</gene>
<dbReference type="AlphaFoldDB" id="A0ABD1QUH4"/>
<keyword evidence="3" id="KW-1185">Reference proteome</keyword>
<name>A0ABD1QUH4_9LAMI</name>
<dbReference type="EMBL" id="JBFOLK010000010">
    <property type="protein sequence ID" value="KAL2479852.1"/>
    <property type="molecule type" value="Genomic_DNA"/>
</dbReference>
<organism evidence="2 3">
    <name type="scientific">Abeliophyllum distichum</name>
    <dbReference type="NCBI Taxonomy" id="126358"/>
    <lineage>
        <taxon>Eukaryota</taxon>
        <taxon>Viridiplantae</taxon>
        <taxon>Streptophyta</taxon>
        <taxon>Embryophyta</taxon>
        <taxon>Tracheophyta</taxon>
        <taxon>Spermatophyta</taxon>
        <taxon>Magnoliopsida</taxon>
        <taxon>eudicotyledons</taxon>
        <taxon>Gunneridae</taxon>
        <taxon>Pentapetalae</taxon>
        <taxon>asterids</taxon>
        <taxon>lamiids</taxon>
        <taxon>Lamiales</taxon>
        <taxon>Oleaceae</taxon>
        <taxon>Forsythieae</taxon>
        <taxon>Abeliophyllum</taxon>
    </lineage>
</organism>
<evidence type="ECO:0000256" key="1">
    <source>
        <dbReference type="SAM" id="MobiDB-lite"/>
    </source>
</evidence>
<feature type="region of interest" description="Disordered" evidence="1">
    <location>
        <begin position="125"/>
        <end position="158"/>
    </location>
</feature>
<feature type="compositionally biased region" description="Basic and acidic residues" evidence="1">
    <location>
        <begin position="134"/>
        <end position="148"/>
    </location>
</feature>
<sequence length="158" mass="17926">MHIHGVRCIFWKQLHAFKRMHTMKGSKSNQKYDVYEFPLAVQVEVHTVLTPTPKETENTYIQGFYIPSNVPNPILDAYLVGEETNMETEMEIGQLDVKIDGVIYRKLVVEIDGVTDGMVTKLETGGQQQAVETEQPKTEIEMSGHLDVETEGVTSSRR</sequence>
<evidence type="ECO:0000313" key="2">
    <source>
        <dbReference type="EMBL" id="KAL2479852.1"/>
    </source>
</evidence>
<accession>A0ABD1QUH4</accession>
<evidence type="ECO:0000313" key="3">
    <source>
        <dbReference type="Proteomes" id="UP001604336"/>
    </source>
</evidence>
<dbReference type="Proteomes" id="UP001604336">
    <property type="component" value="Unassembled WGS sequence"/>
</dbReference>
<proteinExistence type="predicted"/>
<protein>
    <submittedName>
        <fullName evidence="2">Uncharacterized protein</fullName>
    </submittedName>
</protein>